<dbReference type="Pfam" id="PF08241">
    <property type="entry name" value="Methyltransf_11"/>
    <property type="match status" value="1"/>
</dbReference>
<feature type="domain" description="Methyltransferase type 11" evidence="1">
    <location>
        <begin position="38"/>
        <end position="129"/>
    </location>
</feature>
<reference evidence="2 3" key="1">
    <citation type="submission" date="2021-05" db="EMBL/GenBank/DDBJ databases">
        <title>Culturable bacteria isolated from Daya Bay.</title>
        <authorList>
            <person name="Zheng W."/>
            <person name="Yu S."/>
            <person name="Huang Y."/>
        </authorList>
    </citation>
    <scope>NUCLEOTIDE SEQUENCE [LARGE SCALE GENOMIC DNA]</scope>
    <source>
        <strain evidence="2 3">DP4N28-5</strain>
    </source>
</reference>
<evidence type="ECO:0000259" key="1">
    <source>
        <dbReference type="Pfam" id="PF08241"/>
    </source>
</evidence>
<comment type="caution">
    <text evidence="2">The sequence shown here is derived from an EMBL/GenBank/DDBJ whole genome shotgun (WGS) entry which is preliminary data.</text>
</comment>
<proteinExistence type="predicted"/>
<dbReference type="InterPro" id="IPR050508">
    <property type="entry name" value="Methyltransf_Superfamily"/>
</dbReference>
<dbReference type="GO" id="GO:0008168">
    <property type="term" value="F:methyltransferase activity"/>
    <property type="evidence" value="ECO:0007669"/>
    <property type="project" value="UniProtKB-KW"/>
</dbReference>
<sequence length="175" mass="18477">MGAWNDEQAQRYADTYGEDASVFVVIEAAQIAGGEDVLELGCGSGVALSSLKGVAGRMVGIDPTPSMIELARAACPEGEFRVAPAETTGCESDAFDVVLGINVVEHFDDRAAAFGEAYRVLKMGGRLVIGGELHDPAFLDTPQEYAADLGAAGFVPTERQDRNGIYVQTGRKPHV</sequence>
<keyword evidence="2" id="KW-0808">Transferase</keyword>
<organism evidence="2 3">
    <name type="scientific">Maritimibacter dapengensis</name>
    <dbReference type="NCBI Taxonomy" id="2836868"/>
    <lineage>
        <taxon>Bacteria</taxon>
        <taxon>Pseudomonadati</taxon>
        <taxon>Pseudomonadota</taxon>
        <taxon>Alphaproteobacteria</taxon>
        <taxon>Rhodobacterales</taxon>
        <taxon>Roseobacteraceae</taxon>
        <taxon>Maritimibacter</taxon>
    </lineage>
</organism>
<evidence type="ECO:0000313" key="3">
    <source>
        <dbReference type="Proteomes" id="UP000756530"/>
    </source>
</evidence>
<name>A0ABS6T3H2_9RHOB</name>
<gene>
    <name evidence="2" type="ORF">KJP28_09155</name>
</gene>
<protein>
    <submittedName>
        <fullName evidence="2">Class I SAM-dependent methyltransferase</fullName>
    </submittedName>
</protein>
<dbReference type="Proteomes" id="UP000756530">
    <property type="component" value="Unassembled WGS sequence"/>
</dbReference>
<dbReference type="PANTHER" id="PTHR42912">
    <property type="entry name" value="METHYLTRANSFERASE"/>
    <property type="match status" value="1"/>
</dbReference>
<evidence type="ECO:0000313" key="2">
    <source>
        <dbReference type="EMBL" id="MBV7379096.1"/>
    </source>
</evidence>
<accession>A0ABS6T3H2</accession>
<dbReference type="InterPro" id="IPR013216">
    <property type="entry name" value="Methyltransf_11"/>
</dbReference>
<dbReference type="EMBL" id="JAHUZE010000002">
    <property type="protein sequence ID" value="MBV7379096.1"/>
    <property type="molecule type" value="Genomic_DNA"/>
</dbReference>
<dbReference type="CDD" id="cd02440">
    <property type="entry name" value="AdoMet_MTases"/>
    <property type="match status" value="1"/>
</dbReference>
<dbReference type="GO" id="GO:0032259">
    <property type="term" value="P:methylation"/>
    <property type="evidence" value="ECO:0007669"/>
    <property type="project" value="UniProtKB-KW"/>
</dbReference>
<dbReference type="RefSeq" id="WP_218392248.1">
    <property type="nucleotide sequence ID" value="NZ_JAHUZE010000002.1"/>
</dbReference>
<keyword evidence="2" id="KW-0489">Methyltransferase</keyword>
<keyword evidence="3" id="KW-1185">Reference proteome</keyword>